<evidence type="ECO:0000313" key="12">
    <source>
        <dbReference type="EMBL" id="GAA2072838.1"/>
    </source>
</evidence>
<keyword evidence="3" id="KW-0597">Phosphoprotein</keyword>
<dbReference type="Gene3D" id="1.20.5.1930">
    <property type="match status" value="1"/>
</dbReference>
<keyword evidence="10" id="KW-0472">Membrane</keyword>
<reference evidence="13" key="1">
    <citation type="journal article" date="2019" name="Int. J. Syst. Evol. Microbiol.">
        <title>The Global Catalogue of Microorganisms (GCM) 10K type strain sequencing project: providing services to taxonomists for standard genome sequencing and annotation.</title>
        <authorList>
            <consortium name="The Broad Institute Genomics Platform"/>
            <consortium name="The Broad Institute Genome Sequencing Center for Infectious Disease"/>
            <person name="Wu L."/>
            <person name="Ma J."/>
        </authorList>
    </citation>
    <scope>NUCLEOTIDE SEQUENCE [LARGE SCALE GENOMIC DNA]</scope>
    <source>
        <strain evidence="13">JCM 15478</strain>
    </source>
</reference>
<sequence length="504" mass="52889">MIGGYGLLVGAVAASLLAGAAGPRWAVLTACLTAVCAFLAGRWPTEGRGGRGTGRAAALVLVGALALDMAAVALVPGWLVPGTRFVAVFVAAGVLPWFAGRVWRLYRELTRAGWERAEQLERERRLVAEQARLRERSRIAQDMHDVLGHDLSLIALSAGALKLSPGLAEGQRRAADDIRARAGTAVERLGEVIGVLREGADVPPTGPSEESVTRLVSEASASGLDVTAQIEGDQEEIPAAVRRAVHRVVQEGLTNVAKHAPGARATVTVVRGETETTVTVANGPGPREGATRTPALAAAPGGHGLVGLDERVRLAGGTFASGPEEDEGFAIRARLPHVPPDPWTRAVGETAPVEEAVPVGATGAEGFGGDGTVGGDRGEARSEQSYARRRLRRTLLASLTVPLAATALAGGGLTLWDTVLAERAVLEPDDFAHLRVGQDRSEVAPYLPDRQTPERPAENPRAGRGDECEFYAMTADRFADRSGDVYRLCFEGDTLVSARALAGR</sequence>
<dbReference type="InterPro" id="IPR050482">
    <property type="entry name" value="Sensor_HK_TwoCompSys"/>
</dbReference>
<feature type="compositionally biased region" description="Gly residues" evidence="9">
    <location>
        <begin position="363"/>
        <end position="375"/>
    </location>
</feature>
<keyword evidence="10" id="KW-0812">Transmembrane</keyword>
<evidence type="ECO:0000313" key="13">
    <source>
        <dbReference type="Proteomes" id="UP001500016"/>
    </source>
</evidence>
<dbReference type="EC" id="2.7.13.3" evidence="2"/>
<name>A0ABN2VYB5_9ACTN</name>
<keyword evidence="13" id="KW-1185">Reference proteome</keyword>
<evidence type="ECO:0000256" key="8">
    <source>
        <dbReference type="ARBA" id="ARBA00023012"/>
    </source>
</evidence>
<dbReference type="GO" id="GO:0016301">
    <property type="term" value="F:kinase activity"/>
    <property type="evidence" value="ECO:0007669"/>
    <property type="project" value="UniProtKB-KW"/>
</dbReference>
<dbReference type="CDD" id="cd16917">
    <property type="entry name" value="HATPase_UhpB-NarQ-NarX-like"/>
    <property type="match status" value="1"/>
</dbReference>
<evidence type="ECO:0000256" key="1">
    <source>
        <dbReference type="ARBA" id="ARBA00000085"/>
    </source>
</evidence>
<feature type="transmembrane region" description="Helical" evidence="10">
    <location>
        <begin position="395"/>
        <end position="416"/>
    </location>
</feature>
<keyword evidence="8" id="KW-0902">Two-component regulatory system</keyword>
<gene>
    <name evidence="12" type="ORF">GCM10009801_25710</name>
</gene>
<keyword evidence="4" id="KW-0808">Transferase</keyword>
<dbReference type="EMBL" id="BAAAPE010000007">
    <property type="protein sequence ID" value="GAA2072838.1"/>
    <property type="molecule type" value="Genomic_DNA"/>
</dbReference>
<evidence type="ECO:0000256" key="7">
    <source>
        <dbReference type="ARBA" id="ARBA00022840"/>
    </source>
</evidence>
<protein>
    <recommendedName>
        <fullName evidence="2">histidine kinase</fullName>
        <ecNumber evidence="2">2.7.13.3</ecNumber>
    </recommendedName>
</protein>
<evidence type="ECO:0000256" key="5">
    <source>
        <dbReference type="ARBA" id="ARBA00022741"/>
    </source>
</evidence>
<feature type="region of interest" description="Disordered" evidence="9">
    <location>
        <begin position="360"/>
        <end position="383"/>
    </location>
</feature>
<dbReference type="Pfam" id="PF07730">
    <property type="entry name" value="HisKA_3"/>
    <property type="match status" value="1"/>
</dbReference>
<feature type="transmembrane region" description="Helical" evidence="10">
    <location>
        <begin position="85"/>
        <end position="106"/>
    </location>
</feature>
<dbReference type="InterPro" id="IPR011712">
    <property type="entry name" value="Sig_transdc_His_kin_sub3_dim/P"/>
</dbReference>
<keyword evidence="10" id="KW-1133">Transmembrane helix</keyword>
<keyword evidence="5" id="KW-0547">Nucleotide-binding</keyword>
<evidence type="ECO:0000256" key="2">
    <source>
        <dbReference type="ARBA" id="ARBA00012438"/>
    </source>
</evidence>
<feature type="domain" description="Signal transduction histidine kinase subgroup 3 dimerisation and phosphoacceptor" evidence="11">
    <location>
        <begin position="135"/>
        <end position="200"/>
    </location>
</feature>
<feature type="compositionally biased region" description="Basic and acidic residues" evidence="9">
    <location>
        <begin position="451"/>
        <end position="465"/>
    </location>
</feature>
<feature type="transmembrane region" description="Helical" evidence="10">
    <location>
        <begin position="25"/>
        <end position="44"/>
    </location>
</feature>
<comment type="catalytic activity">
    <reaction evidence="1">
        <text>ATP + protein L-histidine = ADP + protein N-phospho-L-histidine.</text>
        <dbReference type="EC" id="2.7.13.3"/>
    </reaction>
</comment>
<evidence type="ECO:0000259" key="11">
    <source>
        <dbReference type="Pfam" id="PF07730"/>
    </source>
</evidence>
<organism evidence="12 13">
    <name type="scientific">Streptomyces albiaxialis</name>
    <dbReference type="NCBI Taxonomy" id="329523"/>
    <lineage>
        <taxon>Bacteria</taxon>
        <taxon>Bacillati</taxon>
        <taxon>Actinomycetota</taxon>
        <taxon>Actinomycetes</taxon>
        <taxon>Kitasatosporales</taxon>
        <taxon>Streptomycetaceae</taxon>
        <taxon>Streptomyces</taxon>
    </lineage>
</organism>
<dbReference type="Proteomes" id="UP001500016">
    <property type="component" value="Unassembled WGS sequence"/>
</dbReference>
<dbReference type="Gene3D" id="3.30.565.10">
    <property type="entry name" value="Histidine kinase-like ATPase, C-terminal domain"/>
    <property type="match status" value="1"/>
</dbReference>
<dbReference type="PANTHER" id="PTHR24421">
    <property type="entry name" value="NITRATE/NITRITE SENSOR PROTEIN NARX-RELATED"/>
    <property type="match status" value="1"/>
</dbReference>
<keyword evidence="6 12" id="KW-0418">Kinase</keyword>
<accession>A0ABN2VYB5</accession>
<evidence type="ECO:0000256" key="6">
    <source>
        <dbReference type="ARBA" id="ARBA00022777"/>
    </source>
</evidence>
<comment type="caution">
    <text evidence="12">The sequence shown here is derived from an EMBL/GenBank/DDBJ whole genome shotgun (WGS) entry which is preliminary data.</text>
</comment>
<evidence type="ECO:0000256" key="4">
    <source>
        <dbReference type="ARBA" id="ARBA00022679"/>
    </source>
</evidence>
<proteinExistence type="predicted"/>
<evidence type="ECO:0000256" key="3">
    <source>
        <dbReference type="ARBA" id="ARBA00022553"/>
    </source>
</evidence>
<evidence type="ECO:0000256" key="10">
    <source>
        <dbReference type="SAM" id="Phobius"/>
    </source>
</evidence>
<evidence type="ECO:0000256" key="9">
    <source>
        <dbReference type="SAM" id="MobiDB-lite"/>
    </source>
</evidence>
<feature type="region of interest" description="Disordered" evidence="9">
    <location>
        <begin position="442"/>
        <end position="465"/>
    </location>
</feature>
<dbReference type="SUPFAM" id="SSF55874">
    <property type="entry name" value="ATPase domain of HSP90 chaperone/DNA topoisomerase II/histidine kinase"/>
    <property type="match status" value="1"/>
</dbReference>
<keyword evidence="7" id="KW-0067">ATP-binding</keyword>
<dbReference type="InterPro" id="IPR036890">
    <property type="entry name" value="HATPase_C_sf"/>
</dbReference>
<feature type="transmembrane region" description="Helical" evidence="10">
    <location>
        <begin position="56"/>
        <end position="79"/>
    </location>
</feature>
<dbReference type="PANTHER" id="PTHR24421:SF10">
    <property type="entry name" value="NITRATE_NITRITE SENSOR PROTEIN NARQ"/>
    <property type="match status" value="1"/>
</dbReference>